<evidence type="ECO:0000313" key="9">
    <source>
        <dbReference type="Proteomes" id="UP000248889"/>
    </source>
</evidence>
<evidence type="ECO:0000256" key="6">
    <source>
        <dbReference type="ARBA" id="ARBA00038001"/>
    </source>
</evidence>
<keyword evidence="9" id="KW-1185">Reference proteome</keyword>
<dbReference type="Gene3D" id="2.102.10.10">
    <property type="entry name" value="Rieske [2Fe-2S] iron-sulphur domain"/>
    <property type="match status" value="1"/>
</dbReference>
<keyword evidence="2" id="KW-0479">Metal-binding</keyword>
<dbReference type="EMBL" id="QKYN01000089">
    <property type="protein sequence ID" value="RAG83337.1"/>
    <property type="molecule type" value="Genomic_DNA"/>
</dbReference>
<dbReference type="GO" id="GO:0051537">
    <property type="term" value="F:2 iron, 2 sulfur cluster binding"/>
    <property type="evidence" value="ECO:0007669"/>
    <property type="project" value="UniProtKB-KW"/>
</dbReference>
<evidence type="ECO:0000256" key="5">
    <source>
        <dbReference type="ARBA" id="ARBA00034078"/>
    </source>
</evidence>
<evidence type="ECO:0000256" key="2">
    <source>
        <dbReference type="ARBA" id="ARBA00022723"/>
    </source>
</evidence>
<dbReference type="Pfam" id="PF09990">
    <property type="entry name" value="DUF2231"/>
    <property type="match status" value="1"/>
</dbReference>
<sequence length="284" mass="29157">MMLQQLVQRIEGLHQLDSACHATAAWVARATRPRAVKNALSGNWLGHPLHPALTDLPIGAWAMATLVDVTCGPAGAAASRRLVGAGLIAALPTAAAGASDWSDSYGPEQRAGFVHAVSNATATVLQAGSWAARRRGQHATGMALSGAGLGLTLAAAYLGGHLSFVRGVGVNHAAFQDTVGDWTDVAAVTDLGDGTPLRVTAGGVPVVLVRENDSLYALSATCTHAGGPLDEGTLEGEGCLRCPWHGSVFRLADGSVVRGPASVAAPRWEVRADDGRLFVRSVPA</sequence>
<dbReference type="PROSITE" id="PS51296">
    <property type="entry name" value="RIESKE"/>
    <property type="match status" value="1"/>
</dbReference>
<evidence type="ECO:0000313" key="8">
    <source>
        <dbReference type="EMBL" id="RAG83337.1"/>
    </source>
</evidence>
<comment type="caution">
    <text evidence="8">The sequence shown here is derived from an EMBL/GenBank/DDBJ whole genome shotgun (WGS) entry which is preliminary data.</text>
</comment>
<evidence type="ECO:0000256" key="3">
    <source>
        <dbReference type="ARBA" id="ARBA00023004"/>
    </source>
</evidence>
<keyword evidence="4" id="KW-0411">Iron-sulfur</keyword>
<dbReference type="Proteomes" id="UP000248889">
    <property type="component" value="Unassembled WGS sequence"/>
</dbReference>
<dbReference type="RefSeq" id="WP_111503681.1">
    <property type="nucleotide sequence ID" value="NZ_QKYN01000089.1"/>
</dbReference>
<keyword evidence="1" id="KW-0001">2Fe-2S</keyword>
<reference evidence="8 9" key="1">
    <citation type="submission" date="2018-06" db="EMBL/GenBank/DDBJ databases">
        <title>Streptacidiphilus pinicola sp. nov., isolated from pine grove soil.</title>
        <authorList>
            <person name="Roh S.G."/>
            <person name="Park S."/>
            <person name="Kim M.-K."/>
            <person name="Yun B.-R."/>
            <person name="Park J."/>
            <person name="Kim M.J."/>
            <person name="Kim Y.S."/>
            <person name="Kim S.B."/>
        </authorList>
    </citation>
    <scope>NUCLEOTIDE SEQUENCE [LARGE SCALE GENOMIC DNA]</scope>
    <source>
        <strain evidence="8 9">MMS16-CNU450</strain>
    </source>
</reference>
<comment type="similarity">
    <text evidence="6">Belongs to the bacterial ring-hydroxylating dioxygenase ferredoxin component family.</text>
</comment>
<comment type="cofactor">
    <cofactor evidence="5">
        <name>[2Fe-2S] cluster</name>
        <dbReference type="ChEBI" id="CHEBI:190135"/>
    </cofactor>
</comment>
<keyword evidence="3" id="KW-0408">Iron</keyword>
<dbReference type="GO" id="GO:0016705">
    <property type="term" value="F:oxidoreductase activity, acting on paired donors, with incorporation or reduction of molecular oxygen"/>
    <property type="evidence" value="ECO:0007669"/>
    <property type="project" value="UniProtKB-ARBA"/>
</dbReference>
<name>A0A2X0IFQ2_9ACTN</name>
<gene>
    <name evidence="8" type="ORF">DN069_22720</name>
</gene>
<dbReference type="InterPro" id="IPR017941">
    <property type="entry name" value="Rieske_2Fe-2S"/>
</dbReference>
<dbReference type="Pfam" id="PF00355">
    <property type="entry name" value="Rieske"/>
    <property type="match status" value="1"/>
</dbReference>
<proteinExistence type="inferred from homology"/>
<dbReference type="GO" id="GO:0046872">
    <property type="term" value="F:metal ion binding"/>
    <property type="evidence" value="ECO:0007669"/>
    <property type="project" value="UniProtKB-KW"/>
</dbReference>
<dbReference type="OrthoDB" id="9795104at2"/>
<dbReference type="InterPro" id="IPR036922">
    <property type="entry name" value="Rieske_2Fe-2S_sf"/>
</dbReference>
<dbReference type="InterPro" id="IPR019251">
    <property type="entry name" value="DUF2231_TM"/>
</dbReference>
<evidence type="ECO:0000259" key="7">
    <source>
        <dbReference type="PROSITE" id="PS51296"/>
    </source>
</evidence>
<dbReference type="SUPFAM" id="SSF50022">
    <property type="entry name" value="ISP domain"/>
    <property type="match status" value="1"/>
</dbReference>
<dbReference type="GO" id="GO:0004497">
    <property type="term" value="F:monooxygenase activity"/>
    <property type="evidence" value="ECO:0007669"/>
    <property type="project" value="UniProtKB-ARBA"/>
</dbReference>
<dbReference type="PANTHER" id="PTHR21496:SF0">
    <property type="entry name" value="RIESKE DOMAIN-CONTAINING PROTEIN"/>
    <property type="match status" value="1"/>
</dbReference>
<evidence type="ECO:0000256" key="4">
    <source>
        <dbReference type="ARBA" id="ARBA00023014"/>
    </source>
</evidence>
<accession>A0A2X0IFQ2</accession>
<dbReference type="AlphaFoldDB" id="A0A2X0IFQ2"/>
<feature type="domain" description="Rieske" evidence="7">
    <location>
        <begin position="183"/>
        <end position="279"/>
    </location>
</feature>
<evidence type="ECO:0000256" key="1">
    <source>
        <dbReference type="ARBA" id="ARBA00022714"/>
    </source>
</evidence>
<dbReference type="PANTHER" id="PTHR21496">
    <property type="entry name" value="FERREDOXIN-RELATED"/>
    <property type="match status" value="1"/>
</dbReference>
<protein>
    <submittedName>
        <fullName evidence="8">Rieske (2Fe-2S) protein</fullName>
    </submittedName>
</protein>
<organism evidence="8 9">
    <name type="scientific">Streptacidiphilus pinicola</name>
    <dbReference type="NCBI Taxonomy" id="2219663"/>
    <lineage>
        <taxon>Bacteria</taxon>
        <taxon>Bacillati</taxon>
        <taxon>Actinomycetota</taxon>
        <taxon>Actinomycetes</taxon>
        <taxon>Kitasatosporales</taxon>
        <taxon>Streptomycetaceae</taxon>
        <taxon>Streptacidiphilus</taxon>
    </lineage>
</organism>